<name>A0AAE1LHJ3_9NEOP</name>
<comment type="caution">
    <text evidence="1">The sequence shown here is derived from an EMBL/GenBank/DDBJ whole genome shotgun (WGS) entry which is preliminary data.</text>
</comment>
<dbReference type="AlphaFoldDB" id="A0AAE1LHJ3"/>
<reference evidence="1" key="2">
    <citation type="journal article" date="2023" name="BMC Genomics">
        <title>Pest status, molecular evolution, and epigenetic factors derived from the genome assembly of Frankliniella fusca, a thysanopteran phytovirus vector.</title>
        <authorList>
            <person name="Catto M.A."/>
            <person name="Labadie P.E."/>
            <person name="Jacobson A.L."/>
            <person name="Kennedy G.G."/>
            <person name="Srinivasan R."/>
            <person name="Hunt B.G."/>
        </authorList>
    </citation>
    <scope>NUCLEOTIDE SEQUENCE</scope>
    <source>
        <strain evidence="1">PL_HMW_Pooled</strain>
    </source>
</reference>
<dbReference type="PANTHER" id="PTHR10773:SF19">
    <property type="match status" value="1"/>
</dbReference>
<keyword evidence="1" id="KW-0675">Receptor</keyword>
<dbReference type="Proteomes" id="UP001219518">
    <property type="component" value="Unassembled WGS sequence"/>
</dbReference>
<reference evidence="1" key="1">
    <citation type="submission" date="2021-07" db="EMBL/GenBank/DDBJ databases">
        <authorList>
            <person name="Catto M.A."/>
            <person name="Jacobson A."/>
            <person name="Kennedy G."/>
            <person name="Labadie P."/>
            <person name="Hunt B.G."/>
            <person name="Srinivasan R."/>
        </authorList>
    </citation>
    <scope>NUCLEOTIDE SEQUENCE</scope>
    <source>
        <strain evidence="1">PL_HMW_Pooled</strain>
        <tissue evidence="1">Head</tissue>
    </source>
</reference>
<keyword evidence="2" id="KW-1185">Reference proteome</keyword>
<gene>
    <name evidence="1" type="ORF">KUF71_009194</name>
</gene>
<proteinExistence type="predicted"/>
<dbReference type="PANTHER" id="PTHR10773">
    <property type="entry name" value="DNA-DIRECTED RNA POLYMERASES I, II, AND III SUBUNIT RPABC2"/>
    <property type="match status" value="1"/>
</dbReference>
<sequence length="224" mass="25546">SLAASSCTSWDDIFEASDLWRDKNAITRNRPAPVKRGLFINQLKDEGDMIGNISSGSPSANVSLESLSKILYPCHLKVLVAKLALNSGKSHLNTRGKFKKARQIREPCHAHCKKCEHQRLTEVEPCTIFNRFWSLNNHELQWKLISDSIKILPPKRKIALVVAKGEKKYIRSYYFAVNGKLRKMCKTMFKNTLCICDSWIDSALSHVHNNKNHIPDMRGKAEKK</sequence>
<organism evidence="1 2">
    <name type="scientific">Frankliniella fusca</name>
    <dbReference type="NCBI Taxonomy" id="407009"/>
    <lineage>
        <taxon>Eukaryota</taxon>
        <taxon>Metazoa</taxon>
        <taxon>Ecdysozoa</taxon>
        <taxon>Arthropoda</taxon>
        <taxon>Hexapoda</taxon>
        <taxon>Insecta</taxon>
        <taxon>Pterygota</taxon>
        <taxon>Neoptera</taxon>
        <taxon>Paraneoptera</taxon>
        <taxon>Thysanoptera</taxon>
        <taxon>Terebrantia</taxon>
        <taxon>Thripoidea</taxon>
        <taxon>Thripidae</taxon>
        <taxon>Frankliniella</taxon>
    </lineage>
</organism>
<feature type="non-terminal residue" evidence="1">
    <location>
        <position position="224"/>
    </location>
</feature>
<dbReference type="EMBL" id="JAHWGI010000985">
    <property type="protein sequence ID" value="KAK3919908.1"/>
    <property type="molecule type" value="Genomic_DNA"/>
</dbReference>
<protein>
    <submittedName>
        <fullName evidence="1">Visual pigment-like receptor peropsin</fullName>
    </submittedName>
</protein>
<evidence type="ECO:0000313" key="2">
    <source>
        <dbReference type="Proteomes" id="UP001219518"/>
    </source>
</evidence>
<accession>A0AAE1LHJ3</accession>
<evidence type="ECO:0000313" key="1">
    <source>
        <dbReference type="EMBL" id="KAK3919908.1"/>
    </source>
</evidence>